<dbReference type="EMBL" id="VLLL01000005">
    <property type="protein sequence ID" value="TWJ16340.1"/>
    <property type="molecule type" value="Genomic_DNA"/>
</dbReference>
<dbReference type="CDD" id="cd07197">
    <property type="entry name" value="nitrilase"/>
    <property type="match status" value="1"/>
</dbReference>
<accession>A0A562VEN5</accession>
<dbReference type="SUPFAM" id="SSF56317">
    <property type="entry name" value="Carbon-nitrogen hydrolase"/>
    <property type="match status" value="1"/>
</dbReference>
<evidence type="ECO:0000313" key="4">
    <source>
        <dbReference type="Proteomes" id="UP000321617"/>
    </source>
</evidence>
<sequence length="313" mass="33598">MCCRIPRRGRHGGAGGGRPGRLRWHHGGVTHPDDPSAFLRVAAVQAASIPGDIIANANTAAGLIDRADHAGADVVVFPELFLPGYHPPTWESRPALCDLEVDFHGQVGDRRLDPLRDMAQRHRLCVLVGASVRQGPRRHIATLLVNRFGVVRDVYHKQHLVAVEKASFTAGDRGTTVVVNGWRLGVGVCYDATFPEHARAAATDGCHAYVTGGAFNVGGEHRRDLYHAARALDNTFYVVFAGGVGGLAPWTLSGGSAVFDPEGRVLDRAPGKANGLAVADLEAQRLAEVRRAHTMLSDLRTDLSVRDTVEVEG</sequence>
<gene>
    <name evidence="3" type="ORF">LX16_2069</name>
</gene>
<comment type="caution">
    <text evidence="3">The sequence shown here is derived from an EMBL/GenBank/DDBJ whole genome shotgun (WGS) entry which is preliminary data.</text>
</comment>
<dbReference type="GO" id="GO:0016787">
    <property type="term" value="F:hydrolase activity"/>
    <property type="evidence" value="ECO:0007669"/>
    <property type="project" value="UniProtKB-KW"/>
</dbReference>
<evidence type="ECO:0000313" key="3">
    <source>
        <dbReference type="EMBL" id="TWJ16340.1"/>
    </source>
</evidence>
<dbReference type="Proteomes" id="UP000321617">
    <property type="component" value="Unassembled WGS sequence"/>
</dbReference>
<keyword evidence="3" id="KW-0378">Hydrolase</keyword>
<proteinExistence type="inferred from homology"/>
<dbReference type="PANTHER" id="PTHR23088">
    <property type="entry name" value="NITRILASE-RELATED"/>
    <property type="match status" value="1"/>
</dbReference>
<dbReference type="PROSITE" id="PS50263">
    <property type="entry name" value="CN_HYDROLASE"/>
    <property type="match status" value="1"/>
</dbReference>
<dbReference type="InterPro" id="IPR036526">
    <property type="entry name" value="C-N_Hydrolase_sf"/>
</dbReference>
<dbReference type="Gene3D" id="3.60.110.10">
    <property type="entry name" value="Carbon-nitrogen hydrolase"/>
    <property type="match status" value="1"/>
</dbReference>
<dbReference type="AlphaFoldDB" id="A0A562VEN5"/>
<evidence type="ECO:0000259" key="2">
    <source>
        <dbReference type="PROSITE" id="PS50263"/>
    </source>
</evidence>
<dbReference type="PANTHER" id="PTHR23088:SF27">
    <property type="entry name" value="DEAMINATED GLUTATHIONE AMIDASE"/>
    <property type="match status" value="1"/>
</dbReference>
<organism evidence="3 4">
    <name type="scientific">Stackebrandtia albiflava</name>
    <dbReference type="NCBI Taxonomy" id="406432"/>
    <lineage>
        <taxon>Bacteria</taxon>
        <taxon>Bacillati</taxon>
        <taxon>Actinomycetota</taxon>
        <taxon>Actinomycetes</taxon>
        <taxon>Glycomycetales</taxon>
        <taxon>Glycomycetaceae</taxon>
        <taxon>Stackebrandtia</taxon>
    </lineage>
</organism>
<comment type="similarity">
    <text evidence="1">Belongs to the carbon-nitrogen hydrolase superfamily. NIT1/NIT2 family.</text>
</comment>
<feature type="domain" description="CN hydrolase" evidence="2">
    <location>
        <begin position="39"/>
        <end position="283"/>
    </location>
</feature>
<reference evidence="3 4" key="1">
    <citation type="journal article" date="2013" name="Stand. Genomic Sci.">
        <title>Genomic Encyclopedia of Type Strains, Phase I: The one thousand microbial genomes (KMG-I) project.</title>
        <authorList>
            <person name="Kyrpides N.C."/>
            <person name="Woyke T."/>
            <person name="Eisen J.A."/>
            <person name="Garrity G."/>
            <person name="Lilburn T.G."/>
            <person name="Beck B.J."/>
            <person name="Whitman W.B."/>
            <person name="Hugenholtz P."/>
            <person name="Klenk H.P."/>
        </authorList>
    </citation>
    <scope>NUCLEOTIDE SEQUENCE [LARGE SCALE GENOMIC DNA]</scope>
    <source>
        <strain evidence="3 4">DSM 45044</strain>
    </source>
</reference>
<evidence type="ECO:0000256" key="1">
    <source>
        <dbReference type="ARBA" id="ARBA00010613"/>
    </source>
</evidence>
<keyword evidence="4" id="KW-1185">Reference proteome</keyword>
<protein>
    <submittedName>
        <fullName evidence="3">Putative amidohydrolase</fullName>
    </submittedName>
</protein>
<name>A0A562VEN5_9ACTN</name>
<dbReference type="Pfam" id="PF00795">
    <property type="entry name" value="CN_hydrolase"/>
    <property type="match status" value="1"/>
</dbReference>
<dbReference type="InterPro" id="IPR003010">
    <property type="entry name" value="C-N_Hydrolase"/>
</dbReference>